<evidence type="ECO:0000259" key="9">
    <source>
        <dbReference type="PROSITE" id="PS51755"/>
    </source>
</evidence>
<dbReference type="InterPro" id="IPR039420">
    <property type="entry name" value="WalR-like"/>
</dbReference>
<comment type="caution">
    <text evidence="10">The sequence shown here is derived from an EMBL/GenBank/DDBJ whole genome shotgun (WGS) entry which is preliminary data.</text>
</comment>
<protein>
    <submittedName>
        <fullName evidence="10">DNA-binding response regulator, OmpR family, contains REC and winged-helix (WHTH) domain</fullName>
    </submittedName>
</protein>
<dbReference type="PROSITE" id="PS51755">
    <property type="entry name" value="OMPR_PHOB"/>
    <property type="match status" value="1"/>
</dbReference>
<dbReference type="Proteomes" id="UP000183687">
    <property type="component" value="Unassembled WGS sequence"/>
</dbReference>
<dbReference type="AlphaFoldDB" id="A0AB38A4F8"/>
<evidence type="ECO:0000313" key="11">
    <source>
        <dbReference type="Proteomes" id="UP000183687"/>
    </source>
</evidence>
<keyword evidence="4 7" id="KW-0238">DNA-binding</keyword>
<dbReference type="CDD" id="cd00383">
    <property type="entry name" value="trans_reg_C"/>
    <property type="match status" value="1"/>
</dbReference>
<dbReference type="PANTHER" id="PTHR48111">
    <property type="entry name" value="REGULATOR OF RPOS"/>
    <property type="match status" value="1"/>
</dbReference>
<proteinExistence type="predicted"/>
<evidence type="ECO:0000256" key="7">
    <source>
        <dbReference type="PROSITE-ProRule" id="PRU01091"/>
    </source>
</evidence>
<dbReference type="Gene3D" id="1.10.10.10">
    <property type="entry name" value="Winged helix-like DNA-binding domain superfamily/Winged helix DNA-binding domain"/>
    <property type="match status" value="1"/>
</dbReference>
<dbReference type="GO" id="GO:0000156">
    <property type="term" value="F:phosphorelay response regulator activity"/>
    <property type="evidence" value="ECO:0007669"/>
    <property type="project" value="TreeGrafter"/>
</dbReference>
<keyword evidence="2" id="KW-0902">Two-component regulatory system</keyword>
<dbReference type="PANTHER" id="PTHR48111:SF1">
    <property type="entry name" value="TWO-COMPONENT RESPONSE REGULATOR ORR33"/>
    <property type="match status" value="1"/>
</dbReference>
<reference evidence="10 11" key="1">
    <citation type="submission" date="2016-10" db="EMBL/GenBank/DDBJ databases">
        <authorList>
            <person name="Varghese N."/>
            <person name="Submissions S."/>
        </authorList>
    </citation>
    <scope>NUCLEOTIDE SEQUENCE [LARGE SCALE GENOMIC DNA]</scope>
    <source>
        <strain evidence="10 11">DSM 20586</strain>
    </source>
</reference>
<evidence type="ECO:0000256" key="1">
    <source>
        <dbReference type="ARBA" id="ARBA00022553"/>
    </source>
</evidence>
<dbReference type="SMART" id="SM00448">
    <property type="entry name" value="REC"/>
    <property type="match status" value="1"/>
</dbReference>
<organism evidence="10 11">
    <name type="scientific">Atopobium minutum</name>
    <dbReference type="NCBI Taxonomy" id="1381"/>
    <lineage>
        <taxon>Bacteria</taxon>
        <taxon>Bacillati</taxon>
        <taxon>Actinomycetota</taxon>
        <taxon>Coriobacteriia</taxon>
        <taxon>Coriobacteriales</taxon>
        <taxon>Atopobiaceae</taxon>
        <taxon>Atopobium</taxon>
    </lineage>
</organism>
<dbReference type="SMART" id="SM00862">
    <property type="entry name" value="Trans_reg_C"/>
    <property type="match status" value="1"/>
</dbReference>
<dbReference type="Gene3D" id="3.40.50.2300">
    <property type="match status" value="1"/>
</dbReference>
<keyword evidence="3" id="KW-0805">Transcription regulation</keyword>
<feature type="domain" description="OmpR/PhoB-type" evidence="9">
    <location>
        <begin position="124"/>
        <end position="222"/>
    </location>
</feature>
<dbReference type="GO" id="GO:0000976">
    <property type="term" value="F:transcription cis-regulatory region binding"/>
    <property type="evidence" value="ECO:0007669"/>
    <property type="project" value="TreeGrafter"/>
</dbReference>
<dbReference type="Pfam" id="PF00486">
    <property type="entry name" value="Trans_reg_C"/>
    <property type="match status" value="1"/>
</dbReference>
<dbReference type="InterPro" id="IPR016032">
    <property type="entry name" value="Sig_transdc_resp-reg_C-effctor"/>
</dbReference>
<dbReference type="InterPro" id="IPR011006">
    <property type="entry name" value="CheY-like_superfamily"/>
</dbReference>
<evidence type="ECO:0000256" key="3">
    <source>
        <dbReference type="ARBA" id="ARBA00023015"/>
    </source>
</evidence>
<keyword evidence="5" id="KW-0804">Transcription</keyword>
<feature type="DNA-binding region" description="OmpR/PhoB-type" evidence="7">
    <location>
        <begin position="124"/>
        <end position="222"/>
    </location>
</feature>
<dbReference type="GO" id="GO:0005829">
    <property type="term" value="C:cytosol"/>
    <property type="evidence" value="ECO:0007669"/>
    <property type="project" value="TreeGrafter"/>
</dbReference>
<feature type="domain" description="Response regulatory" evidence="8">
    <location>
        <begin position="2"/>
        <end position="116"/>
    </location>
</feature>
<dbReference type="PROSITE" id="PS50110">
    <property type="entry name" value="RESPONSE_REGULATORY"/>
    <property type="match status" value="1"/>
</dbReference>
<sequence length="226" mass="25176">MNILVCEDEKNMSDAICKILEDSGFKAEAAYDGQAGLEEANSGRFDAIVLDIMLPKMDGMTLVSKMREKGNSLPVLILTARTQIADKVEGLNAGADDYMTKPFEGIELVARVRALTRRQGDVVIDELSFGDLMLDLSTHDLRCGDKTVHLSQKEYEVMSMLMNSKGRIISKQDLLTRVWNIDGDASENSVEAYISFLRKKITHLKSTVHITTLRMLGYRLEQIVGA</sequence>
<evidence type="ECO:0000256" key="5">
    <source>
        <dbReference type="ARBA" id="ARBA00023163"/>
    </source>
</evidence>
<evidence type="ECO:0000259" key="8">
    <source>
        <dbReference type="PROSITE" id="PS50110"/>
    </source>
</evidence>
<dbReference type="Pfam" id="PF00072">
    <property type="entry name" value="Response_reg"/>
    <property type="match status" value="1"/>
</dbReference>
<evidence type="ECO:0000256" key="2">
    <source>
        <dbReference type="ARBA" id="ARBA00023012"/>
    </source>
</evidence>
<dbReference type="GO" id="GO:0032993">
    <property type="term" value="C:protein-DNA complex"/>
    <property type="evidence" value="ECO:0007669"/>
    <property type="project" value="TreeGrafter"/>
</dbReference>
<dbReference type="InterPro" id="IPR036388">
    <property type="entry name" value="WH-like_DNA-bd_sf"/>
</dbReference>
<keyword evidence="1 6" id="KW-0597">Phosphoprotein</keyword>
<dbReference type="RefSeq" id="WP_002563735.1">
    <property type="nucleotide sequence ID" value="NZ_CALJSN010000005.1"/>
</dbReference>
<gene>
    <name evidence="10" type="ORF">SAMN04489746_0079</name>
</gene>
<dbReference type="InterPro" id="IPR001867">
    <property type="entry name" value="OmpR/PhoB-type_DNA-bd"/>
</dbReference>
<dbReference type="EMBL" id="FNSH01000001">
    <property type="protein sequence ID" value="SEB39973.1"/>
    <property type="molecule type" value="Genomic_DNA"/>
</dbReference>
<dbReference type="SUPFAM" id="SSF46894">
    <property type="entry name" value="C-terminal effector domain of the bipartite response regulators"/>
    <property type="match status" value="1"/>
</dbReference>
<name>A0AB38A4F8_9ACTN</name>
<accession>A0AB38A4F8</accession>
<evidence type="ECO:0000313" key="10">
    <source>
        <dbReference type="EMBL" id="SEB39973.1"/>
    </source>
</evidence>
<dbReference type="InterPro" id="IPR001789">
    <property type="entry name" value="Sig_transdc_resp-reg_receiver"/>
</dbReference>
<dbReference type="SUPFAM" id="SSF52172">
    <property type="entry name" value="CheY-like"/>
    <property type="match status" value="1"/>
</dbReference>
<evidence type="ECO:0000256" key="6">
    <source>
        <dbReference type="PROSITE-ProRule" id="PRU00169"/>
    </source>
</evidence>
<feature type="modified residue" description="4-aspartylphosphate" evidence="6">
    <location>
        <position position="51"/>
    </location>
</feature>
<dbReference type="GO" id="GO:0006355">
    <property type="term" value="P:regulation of DNA-templated transcription"/>
    <property type="evidence" value="ECO:0007669"/>
    <property type="project" value="InterPro"/>
</dbReference>
<evidence type="ECO:0000256" key="4">
    <source>
        <dbReference type="ARBA" id="ARBA00023125"/>
    </source>
</evidence>
<dbReference type="Gene3D" id="6.10.250.690">
    <property type="match status" value="1"/>
</dbReference>
<dbReference type="FunFam" id="3.40.50.2300:FF:000001">
    <property type="entry name" value="DNA-binding response regulator PhoB"/>
    <property type="match status" value="1"/>
</dbReference>